<dbReference type="Pfam" id="PF25399">
    <property type="entry name" value="DeaD_dimer"/>
    <property type="match status" value="1"/>
</dbReference>
<dbReference type="InterPro" id="IPR034415">
    <property type="entry name" value="CsdA_RRM"/>
</dbReference>
<dbReference type="Gene3D" id="3.30.70.330">
    <property type="match status" value="1"/>
</dbReference>
<gene>
    <name evidence="10" type="primary">deaD</name>
    <name evidence="10" type="synonym">csdA</name>
    <name evidence="16" type="ORF">OW721_01900</name>
</gene>
<organism evidence="16 17">
    <name type="scientific">Buchnera aphidicola</name>
    <name type="common">Macrosiphum albifrons</name>
    <dbReference type="NCBI Taxonomy" id="2994844"/>
    <lineage>
        <taxon>Bacteria</taxon>
        <taxon>Pseudomonadati</taxon>
        <taxon>Pseudomonadota</taxon>
        <taxon>Gammaproteobacteria</taxon>
        <taxon>Enterobacterales</taxon>
        <taxon>Erwiniaceae</taxon>
        <taxon>Buchnera</taxon>
    </lineage>
</organism>
<dbReference type="InterPro" id="IPR014001">
    <property type="entry name" value="Helicase_ATP-bd"/>
</dbReference>
<dbReference type="GO" id="GO:0003724">
    <property type="term" value="F:RNA helicase activity"/>
    <property type="evidence" value="ECO:0007669"/>
    <property type="project" value="UniProtKB-UniRule"/>
</dbReference>
<dbReference type="GO" id="GO:0016787">
    <property type="term" value="F:hydrolase activity"/>
    <property type="evidence" value="ECO:0007669"/>
    <property type="project" value="UniProtKB-KW"/>
</dbReference>
<keyword evidence="6 10" id="KW-0067">ATP-binding</keyword>
<keyword evidence="8 10" id="KW-0346">Stress response</keyword>
<feature type="domain" description="Helicase ATP-binding" evidence="13">
    <location>
        <begin position="37"/>
        <end position="208"/>
    </location>
</feature>
<dbReference type="FunFam" id="3.40.50.300:FF:000108">
    <property type="entry name" value="ATP-dependent RNA helicase RhlE"/>
    <property type="match status" value="1"/>
</dbReference>
<evidence type="ECO:0000256" key="3">
    <source>
        <dbReference type="ARBA" id="ARBA00022741"/>
    </source>
</evidence>
<dbReference type="GO" id="GO:0005524">
    <property type="term" value="F:ATP binding"/>
    <property type="evidence" value="ECO:0007669"/>
    <property type="project" value="UniProtKB-UniRule"/>
</dbReference>
<evidence type="ECO:0000313" key="16">
    <source>
        <dbReference type="EMBL" id="WAI11570.1"/>
    </source>
</evidence>
<evidence type="ECO:0000256" key="8">
    <source>
        <dbReference type="ARBA" id="ARBA00023016"/>
    </source>
</evidence>
<dbReference type="InterPro" id="IPR012677">
    <property type="entry name" value="Nucleotide-bd_a/b_plait_sf"/>
</dbReference>
<keyword evidence="4 10" id="KW-0378">Hydrolase</keyword>
<dbReference type="InterPro" id="IPR044742">
    <property type="entry name" value="DEAD/DEAH_RhlB"/>
</dbReference>
<comment type="similarity">
    <text evidence="10">Belongs to the DEAD box helicase family. DeaD/CsdA subfamily.</text>
</comment>
<keyword evidence="7 10" id="KW-0694">RNA-binding</keyword>
<dbReference type="InterPro" id="IPR057325">
    <property type="entry name" value="DeaD_dimer"/>
</dbReference>
<accession>A0AAJ5PSV2</accession>
<proteinExistence type="inferred from homology"/>
<reference evidence="16" key="1">
    <citation type="submission" date="2022-11" db="EMBL/GenBank/DDBJ databases">
        <title>The whole genome sequencing of pests is an important tool to study the evolution of the plant-insect interaction and insecticide resistance.</title>
        <authorList>
            <person name="Kananovich Y."/>
        </authorList>
    </citation>
    <scope>NUCLEOTIDE SEQUENCE</scope>
    <source>
        <strain evidence="16">BSU_Mac_2017</strain>
    </source>
</reference>
<dbReference type="EC" id="3.6.4.13" evidence="10"/>
<feature type="short sequence motif" description="Q motif" evidence="11">
    <location>
        <begin position="6"/>
        <end position="34"/>
    </location>
</feature>
<dbReference type="Pfam" id="PF03880">
    <property type="entry name" value="DbpA"/>
    <property type="match status" value="1"/>
</dbReference>
<feature type="domain" description="DEAD-box RNA helicase Q" evidence="15">
    <location>
        <begin position="6"/>
        <end position="34"/>
    </location>
</feature>
<evidence type="ECO:0000256" key="11">
    <source>
        <dbReference type="PROSITE-ProRule" id="PRU00552"/>
    </source>
</evidence>
<dbReference type="GO" id="GO:0000027">
    <property type="term" value="P:ribosomal large subunit assembly"/>
    <property type="evidence" value="ECO:0007669"/>
    <property type="project" value="UniProtKB-UniRule"/>
</dbReference>
<dbReference type="InterPro" id="IPR027417">
    <property type="entry name" value="P-loop_NTPase"/>
</dbReference>
<evidence type="ECO:0000256" key="10">
    <source>
        <dbReference type="HAMAP-Rule" id="MF_00964"/>
    </source>
</evidence>
<sequence>MTHIESTFSFLGLNPFLIQSLTEMGYVKPSPIQAACIPLLLEGRDVLGMAQTGSGKTAAFSLPLLHNLNINLKAPQILVLAPTRELAVQVAEAFSDFSKHMIGIHVLPLYGGQRYELQLRALRQGPQIVVGTPGRLLDHLKRGTLNLSNLHGLVLDEADEMLRMGFIEDVETIMAQIPKEHQTALFSATMPEAIRRISKRFMKNPQEIKIQSNITTRPDIKQSYWMVYGRKTDALIRFLEAEDFSATIIFVRTKNATLEVSEALERNGYNSAALNGDMNQALREQTLERLKNGRLDILIATDVAARGLDVDRISFVINYDIPMDSESYVHRIGRTGRAGRAGRALLFVENRERRLLRNIERTIKQSIPEVQLPKIELLCQRRLEQFAKKVQQQLESRDLDEYSALLDKLYSTDDLDIKTLAAALLKMAQGERPLIIKPDLIKRQPRDSLFKDDRRREDNRNSRPRRERRDNKEIELYRIEVGRNDGVEVRHIVGAIANEGNINSRNIGNIKLFSSYSTIELPKGISKDLLQIFTRTRILNKPINMKLLRDSRSYETKTSNRSVFNRDKNSSRRVSENSLNKSHVSKKNELKSSFFRRKNI</sequence>
<evidence type="ECO:0000256" key="7">
    <source>
        <dbReference type="ARBA" id="ARBA00022884"/>
    </source>
</evidence>
<dbReference type="Pfam" id="PF00271">
    <property type="entry name" value="Helicase_C"/>
    <property type="match status" value="1"/>
</dbReference>
<dbReference type="HAMAP" id="MF_00964">
    <property type="entry name" value="DEAD_helicase_DeaD"/>
    <property type="match status" value="1"/>
</dbReference>
<dbReference type="PROSITE" id="PS51194">
    <property type="entry name" value="HELICASE_CTER"/>
    <property type="match status" value="1"/>
</dbReference>
<dbReference type="InterPro" id="IPR000629">
    <property type="entry name" value="RNA-helicase_DEAD-box_CS"/>
</dbReference>
<dbReference type="InterPro" id="IPR005580">
    <property type="entry name" value="DbpA/CsdA_RNA-bd_dom"/>
</dbReference>
<dbReference type="PANTHER" id="PTHR47963:SF8">
    <property type="entry name" value="ATP-DEPENDENT RNA HELICASE DEAD"/>
    <property type="match status" value="1"/>
</dbReference>
<dbReference type="PROSITE" id="PS51192">
    <property type="entry name" value="HELICASE_ATP_BIND_1"/>
    <property type="match status" value="1"/>
</dbReference>
<evidence type="ECO:0000256" key="9">
    <source>
        <dbReference type="ARBA" id="ARBA00047984"/>
    </source>
</evidence>
<dbReference type="PANTHER" id="PTHR47963">
    <property type="entry name" value="DEAD-BOX ATP-DEPENDENT RNA HELICASE 47, MITOCHONDRIAL"/>
    <property type="match status" value="1"/>
</dbReference>
<keyword evidence="3 10" id="KW-0547">Nucleotide-binding</keyword>
<dbReference type="GO" id="GO:0070417">
    <property type="term" value="P:cellular response to cold"/>
    <property type="evidence" value="ECO:0007669"/>
    <property type="project" value="InterPro"/>
</dbReference>
<evidence type="ECO:0000256" key="2">
    <source>
        <dbReference type="ARBA" id="ARBA00022490"/>
    </source>
</evidence>
<dbReference type="CDD" id="cd12499">
    <property type="entry name" value="RRM_EcCsdA_like"/>
    <property type="match status" value="1"/>
</dbReference>
<dbReference type="Gene3D" id="3.40.50.300">
    <property type="entry name" value="P-loop containing nucleotide triphosphate hydrolases"/>
    <property type="match status" value="2"/>
</dbReference>
<dbReference type="InterPro" id="IPR028618">
    <property type="entry name" value="DEAD_helicase_DeaD"/>
</dbReference>
<dbReference type="Pfam" id="PF00270">
    <property type="entry name" value="DEAD"/>
    <property type="match status" value="1"/>
</dbReference>
<evidence type="ECO:0000256" key="12">
    <source>
        <dbReference type="SAM" id="MobiDB-lite"/>
    </source>
</evidence>
<feature type="domain" description="Helicase C-terminal" evidence="14">
    <location>
        <begin position="231"/>
        <end position="378"/>
    </location>
</feature>
<keyword evidence="5 10" id="KW-0347">Helicase</keyword>
<comment type="subcellular location">
    <subcellularLocation>
        <location evidence="1 10">Cytoplasm</location>
    </subcellularLocation>
</comment>
<dbReference type="EMBL" id="CP113409">
    <property type="protein sequence ID" value="WAI11570.1"/>
    <property type="molecule type" value="Genomic_DNA"/>
</dbReference>
<evidence type="ECO:0000256" key="6">
    <source>
        <dbReference type="ARBA" id="ARBA00022840"/>
    </source>
</evidence>
<dbReference type="FunFam" id="3.30.70.330:FF:000068">
    <property type="entry name" value="ATP-dependent RNA helicase DeaD"/>
    <property type="match status" value="1"/>
</dbReference>
<evidence type="ECO:0000256" key="4">
    <source>
        <dbReference type="ARBA" id="ARBA00022801"/>
    </source>
</evidence>
<dbReference type="InterPro" id="IPR014014">
    <property type="entry name" value="RNA_helicase_DEAD_Q_motif"/>
</dbReference>
<dbReference type="SMART" id="SM00490">
    <property type="entry name" value="HELICc"/>
    <property type="match status" value="1"/>
</dbReference>
<evidence type="ECO:0000259" key="14">
    <source>
        <dbReference type="PROSITE" id="PS51194"/>
    </source>
</evidence>
<evidence type="ECO:0000259" key="15">
    <source>
        <dbReference type="PROSITE" id="PS51195"/>
    </source>
</evidence>
<dbReference type="SUPFAM" id="SSF52540">
    <property type="entry name" value="P-loop containing nucleoside triphosphate hydrolases"/>
    <property type="match status" value="2"/>
</dbReference>
<dbReference type="FunFam" id="3.40.50.300:FF:000374">
    <property type="entry name" value="ATP-dependent RNA helicase DeaD"/>
    <property type="match status" value="1"/>
</dbReference>
<dbReference type="SMART" id="SM00487">
    <property type="entry name" value="DEXDc"/>
    <property type="match status" value="1"/>
</dbReference>
<dbReference type="AlphaFoldDB" id="A0AAJ5PSV2"/>
<feature type="region of interest" description="Disordered" evidence="12">
    <location>
        <begin position="447"/>
        <end position="468"/>
    </location>
</feature>
<dbReference type="NCBIfam" id="NF008642">
    <property type="entry name" value="PRK11634.1"/>
    <property type="match status" value="1"/>
</dbReference>
<dbReference type="InterPro" id="IPR011545">
    <property type="entry name" value="DEAD/DEAH_box_helicase_dom"/>
</dbReference>
<protein>
    <recommendedName>
        <fullName evidence="10">ATP-dependent RNA helicase DeaD</fullName>
        <ecNumber evidence="10">3.6.4.13</ecNumber>
    </recommendedName>
    <alternativeName>
        <fullName evidence="10">Cold-shock DEAD box protein A</fullName>
    </alternativeName>
</protein>
<dbReference type="GO" id="GO:0006401">
    <property type="term" value="P:RNA catabolic process"/>
    <property type="evidence" value="ECO:0007669"/>
    <property type="project" value="UniProtKB-UniRule"/>
</dbReference>
<dbReference type="Proteomes" id="UP001163094">
    <property type="component" value="Chromosome"/>
</dbReference>
<evidence type="ECO:0000256" key="1">
    <source>
        <dbReference type="ARBA" id="ARBA00004496"/>
    </source>
</evidence>
<dbReference type="InterPro" id="IPR001650">
    <property type="entry name" value="Helicase_C-like"/>
</dbReference>
<dbReference type="PROSITE" id="PS51195">
    <property type="entry name" value="Q_MOTIF"/>
    <property type="match status" value="1"/>
</dbReference>
<evidence type="ECO:0000259" key="13">
    <source>
        <dbReference type="PROSITE" id="PS51192"/>
    </source>
</evidence>
<comment type="catalytic activity">
    <reaction evidence="9 10">
        <text>ATP + H2O = ADP + phosphate + H(+)</text>
        <dbReference type="Rhea" id="RHEA:13065"/>
        <dbReference type="ChEBI" id="CHEBI:15377"/>
        <dbReference type="ChEBI" id="CHEBI:15378"/>
        <dbReference type="ChEBI" id="CHEBI:30616"/>
        <dbReference type="ChEBI" id="CHEBI:43474"/>
        <dbReference type="ChEBI" id="CHEBI:456216"/>
        <dbReference type="EC" id="3.6.4.13"/>
    </reaction>
</comment>
<comment type="function">
    <text evidence="10">DEAD-box RNA helicase involved in various cellular processes at low temperature, including ribosome biogenesis, mRNA degradation and translation initiation.</text>
</comment>
<dbReference type="PROSITE" id="PS00039">
    <property type="entry name" value="DEAD_ATP_HELICASE"/>
    <property type="match status" value="1"/>
</dbReference>
<feature type="compositionally biased region" description="Basic and acidic residues" evidence="12">
    <location>
        <begin position="447"/>
        <end position="461"/>
    </location>
</feature>
<dbReference type="CDD" id="cd18787">
    <property type="entry name" value="SF2_C_DEAD"/>
    <property type="match status" value="1"/>
</dbReference>
<evidence type="ECO:0000256" key="5">
    <source>
        <dbReference type="ARBA" id="ARBA00022806"/>
    </source>
</evidence>
<feature type="region of interest" description="Disordered" evidence="12">
    <location>
        <begin position="554"/>
        <end position="585"/>
    </location>
</feature>
<dbReference type="GO" id="GO:0005829">
    <property type="term" value="C:cytosol"/>
    <property type="evidence" value="ECO:0007669"/>
    <property type="project" value="TreeGrafter"/>
</dbReference>
<name>A0AAJ5PSV2_9GAMM</name>
<dbReference type="InterPro" id="IPR050547">
    <property type="entry name" value="DEAD_box_RNA_helicases"/>
</dbReference>
<dbReference type="GO" id="GO:0033592">
    <property type="term" value="F:RNA strand annealing activity"/>
    <property type="evidence" value="ECO:0007669"/>
    <property type="project" value="TreeGrafter"/>
</dbReference>
<dbReference type="GO" id="GO:0005840">
    <property type="term" value="C:ribosome"/>
    <property type="evidence" value="ECO:0007669"/>
    <property type="project" value="TreeGrafter"/>
</dbReference>
<keyword evidence="2 10" id="KW-0963">Cytoplasm</keyword>
<feature type="compositionally biased region" description="Basic and acidic residues" evidence="12">
    <location>
        <begin position="564"/>
        <end position="575"/>
    </location>
</feature>
<evidence type="ECO:0000313" key="17">
    <source>
        <dbReference type="Proteomes" id="UP001163094"/>
    </source>
</evidence>
<dbReference type="CDD" id="cd00268">
    <property type="entry name" value="DEADc"/>
    <property type="match status" value="1"/>
</dbReference>